<feature type="region of interest" description="Disordered" evidence="7">
    <location>
        <begin position="1"/>
        <end position="83"/>
    </location>
</feature>
<evidence type="ECO:0000256" key="1">
    <source>
        <dbReference type="ARBA" id="ARBA00004141"/>
    </source>
</evidence>
<comment type="subcellular location">
    <subcellularLocation>
        <location evidence="1">Membrane</location>
        <topology evidence="1">Multi-pass membrane protein</topology>
    </subcellularLocation>
</comment>
<keyword evidence="11" id="KW-1185">Reference proteome</keyword>
<dbReference type="InterPro" id="IPR011993">
    <property type="entry name" value="PH-like_dom_sf"/>
</dbReference>
<dbReference type="CDD" id="cd00821">
    <property type="entry name" value="PH"/>
    <property type="match status" value="1"/>
</dbReference>
<evidence type="ECO:0000256" key="8">
    <source>
        <dbReference type="SAM" id="Phobius"/>
    </source>
</evidence>
<reference evidence="10" key="1">
    <citation type="submission" date="2022-11" db="EMBL/GenBank/DDBJ databases">
        <authorList>
            <person name="Morgan W.R."/>
            <person name="Tartar A."/>
        </authorList>
    </citation>
    <scope>NUCLEOTIDE SEQUENCE</scope>
    <source>
        <strain evidence="10">ARSEF 373</strain>
    </source>
</reference>
<dbReference type="InterPro" id="IPR029044">
    <property type="entry name" value="Nucleotide-diphossugar_trans"/>
</dbReference>
<keyword evidence="2" id="KW-0328">Glycosyltransferase</keyword>
<dbReference type="AlphaFoldDB" id="A0AAV2YQC7"/>
<feature type="transmembrane region" description="Helical" evidence="8">
    <location>
        <begin position="825"/>
        <end position="851"/>
    </location>
</feature>
<gene>
    <name evidence="10" type="ORF">N0F65_002168</name>
</gene>
<evidence type="ECO:0000256" key="5">
    <source>
        <dbReference type="ARBA" id="ARBA00022989"/>
    </source>
</evidence>
<sequence>MFGGKDKRTPLGDQQEDDNYALHATPSAMEAEIVRRGPGGAGSEHGARYVDGRPVPQQGYEDPRGPTLPAVNVSDDATRNNSQKDNVITVHGYMHKQGKRAIKGPLHKSWKRRYFALEKAKIYYFQSHMECRQYFTTRNTDLVIGAIELKDALQLRPCARMDLPYKGFEVHTKRRVWVLCPESDEEYRLWFEGVEEAIISTGSGNIIERTLPNVRKYQMKGVPSYRIVFIIFVLAGLVELFGMLFWFPVCVEPCHSGYRDKDCDFIYKKSPDDLKCIDSAFSGVWNPPKWYKQIAAIDDVVCYHDPSIPQWVSFFAMLFAEVLSIFFASLYYLGMWKPVRRGAHYFDEFEPKVPDDLWPKVDVLLCHYTEPAEACIDTLMACMNLQYPPHLLQIYILDDGYCTARWTRGNPVPEIELNKTVMETAGDLRQEVAQFMYDRVCDPNEEMEVYAWRKLHSSANLPSASRPRVVSRADCSVGSFRDDYKYPGLPHVTFIGRVKPVKHYAKAGNINNALYNEGASGKYVVILDTDMQPHPKFILATLPFFFDDEDRQEKNKYACSCMGCNNVAKMCCASCKLAGVPEERISYCSKECFENAMHVASDVHRRQVNGTLSDTRVKGKDLRCTNCDAKLPKSGVCRKCKNQNDVEVSTLAHYSDDVRDNSVGFVQTPLYFRECVQLQIGDPLGHRNATFYDSIQTGQDGYNAASFAGTNAIIRREALDSIAGIQYGSLTEDLWTGERLRAKGWKGLYYRKDFEGESTERIRLAEGLIPDSVAGTMAQRKRWAKGNFQVALMKKREQGIDPEWPRPQVATPTGRKSNAFMRKVFYWNATLYPLSSISVILFYAITMYFLYTGYAPIYLGDVRVLIAFVPKILAQGTLSALSNRGVENNDVVRSQDAWFVYAFTNCMAVIEAFWWKLTCKQGKWTTPSKSPTRGSIAELPNVLVFVGTVVGIIWALVRFMAGYMNLDTYHGASKLCACVFMGIIIAYKLGPSVRMSVQEYFGWSYQSLTDQGNFMGSTSVAFGLVFIVIWVYIERPSEGGV</sequence>
<evidence type="ECO:0000256" key="7">
    <source>
        <dbReference type="SAM" id="MobiDB-lite"/>
    </source>
</evidence>
<protein>
    <recommendedName>
        <fullName evidence="9">PH domain-containing protein</fullName>
    </recommendedName>
</protein>
<evidence type="ECO:0000256" key="6">
    <source>
        <dbReference type="ARBA" id="ARBA00023136"/>
    </source>
</evidence>
<evidence type="ECO:0000256" key="2">
    <source>
        <dbReference type="ARBA" id="ARBA00022676"/>
    </source>
</evidence>
<feature type="transmembrane region" description="Helical" evidence="8">
    <location>
        <begin position="898"/>
        <end position="915"/>
    </location>
</feature>
<dbReference type="PROSITE" id="PS50003">
    <property type="entry name" value="PH_DOMAIN"/>
    <property type="match status" value="1"/>
</dbReference>
<feature type="compositionally biased region" description="Basic and acidic residues" evidence="7">
    <location>
        <begin position="1"/>
        <end position="10"/>
    </location>
</feature>
<dbReference type="SUPFAM" id="SSF50729">
    <property type="entry name" value="PH domain-like"/>
    <property type="match status" value="1"/>
</dbReference>
<feature type="transmembrane region" description="Helical" evidence="8">
    <location>
        <begin position="936"/>
        <end position="957"/>
    </location>
</feature>
<dbReference type="Pfam" id="PF00169">
    <property type="entry name" value="PH"/>
    <property type="match status" value="1"/>
</dbReference>
<comment type="caution">
    <text evidence="10">The sequence shown here is derived from an EMBL/GenBank/DDBJ whole genome shotgun (WGS) entry which is preliminary data.</text>
</comment>
<evidence type="ECO:0000313" key="11">
    <source>
        <dbReference type="Proteomes" id="UP001146120"/>
    </source>
</evidence>
<feature type="transmembrane region" description="Helical" evidence="8">
    <location>
        <begin position="969"/>
        <end position="987"/>
    </location>
</feature>
<feature type="transmembrane region" description="Helical" evidence="8">
    <location>
        <begin position="225"/>
        <end position="247"/>
    </location>
</feature>
<dbReference type="GO" id="GO:0016020">
    <property type="term" value="C:membrane"/>
    <property type="evidence" value="ECO:0007669"/>
    <property type="project" value="UniProtKB-SubCell"/>
</dbReference>
<evidence type="ECO:0000256" key="3">
    <source>
        <dbReference type="ARBA" id="ARBA00022679"/>
    </source>
</evidence>
<feature type="domain" description="PH" evidence="9">
    <location>
        <begin position="87"/>
        <end position="199"/>
    </location>
</feature>
<dbReference type="InterPro" id="IPR050321">
    <property type="entry name" value="Glycosyltr_2/OpgH_subfam"/>
</dbReference>
<keyword evidence="6 8" id="KW-0472">Membrane</keyword>
<dbReference type="Gene3D" id="3.90.550.10">
    <property type="entry name" value="Spore Coat Polysaccharide Biosynthesis Protein SpsA, Chain A"/>
    <property type="match status" value="3"/>
</dbReference>
<dbReference type="EMBL" id="DAKRPA010000207">
    <property type="protein sequence ID" value="DAZ95374.1"/>
    <property type="molecule type" value="Genomic_DNA"/>
</dbReference>
<feature type="transmembrane region" description="Helical" evidence="8">
    <location>
        <begin position="311"/>
        <end position="333"/>
    </location>
</feature>
<dbReference type="PANTHER" id="PTHR43867:SF8">
    <property type="entry name" value="GLYCOSIDE HYDROLASE FAMILY 8"/>
    <property type="match status" value="1"/>
</dbReference>
<keyword evidence="4 8" id="KW-0812">Transmembrane</keyword>
<organism evidence="10 11">
    <name type="scientific">Lagenidium giganteum</name>
    <dbReference type="NCBI Taxonomy" id="4803"/>
    <lineage>
        <taxon>Eukaryota</taxon>
        <taxon>Sar</taxon>
        <taxon>Stramenopiles</taxon>
        <taxon>Oomycota</taxon>
        <taxon>Peronosporomycetes</taxon>
        <taxon>Pythiales</taxon>
        <taxon>Pythiaceae</taxon>
    </lineage>
</organism>
<feature type="transmembrane region" description="Helical" evidence="8">
    <location>
        <begin position="1014"/>
        <end position="1033"/>
    </location>
</feature>
<dbReference type="Pfam" id="PF13632">
    <property type="entry name" value="Glyco_trans_2_3"/>
    <property type="match status" value="1"/>
</dbReference>
<name>A0AAV2YQC7_9STRA</name>
<evidence type="ECO:0000256" key="4">
    <source>
        <dbReference type="ARBA" id="ARBA00022692"/>
    </source>
</evidence>
<dbReference type="InterPro" id="IPR001849">
    <property type="entry name" value="PH_domain"/>
</dbReference>
<dbReference type="InterPro" id="IPR001173">
    <property type="entry name" value="Glyco_trans_2-like"/>
</dbReference>
<dbReference type="Gene3D" id="2.30.29.30">
    <property type="entry name" value="Pleckstrin-homology domain (PH domain)/Phosphotyrosine-binding domain (PTB)"/>
    <property type="match status" value="1"/>
</dbReference>
<reference evidence="10" key="2">
    <citation type="journal article" date="2023" name="Microbiol Resour">
        <title>Decontamination and Annotation of the Draft Genome Sequence of the Oomycete Lagenidium giganteum ARSEF 373.</title>
        <authorList>
            <person name="Morgan W.R."/>
            <person name="Tartar A."/>
        </authorList>
    </citation>
    <scope>NUCLEOTIDE SEQUENCE</scope>
    <source>
        <strain evidence="10">ARSEF 373</strain>
    </source>
</reference>
<keyword evidence="3" id="KW-0808">Transferase</keyword>
<evidence type="ECO:0000259" key="9">
    <source>
        <dbReference type="PROSITE" id="PS50003"/>
    </source>
</evidence>
<keyword evidence="5 8" id="KW-1133">Transmembrane helix</keyword>
<accession>A0AAV2YQC7</accession>
<proteinExistence type="predicted"/>
<dbReference type="PANTHER" id="PTHR43867">
    <property type="entry name" value="CELLULOSE SYNTHASE CATALYTIC SUBUNIT A [UDP-FORMING]"/>
    <property type="match status" value="1"/>
</dbReference>
<evidence type="ECO:0000313" key="10">
    <source>
        <dbReference type="EMBL" id="DAZ95374.1"/>
    </source>
</evidence>
<dbReference type="SUPFAM" id="SSF53448">
    <property type="entry name" value="Nucleotide-diphospho-sugar transferases"/>
    <property type="match status" value="1"/>
</dbReference>
<dbReference type="Proteomes" id="UP001146120">
    <property type="component" value="Unassembled WGS sequence"/>
</dbReference>
<dbReference type="SMART" id="SM00233">
    <property type="entry name" value="PH"/>
    <property type="match status" value="1"/>
</dbReference>
<dbReference type="GO" id="GO:0016757">
    <property type="term" value="F:glycosyltransferase activity"/>
    <property type="evidence" value="ECO:0007669"/>
    <property type="project" value="UniProtKB-KW"/>
</dbReference>